<dbReference type="EMBL" id="VJNC01000020">
    <property type="protein sequence ID" value="TSE18926.1"/>
    <property type="molecule type" value="Genomic_DNA"/>
</dbReference>
<evidence type="ECO:0000256" key="2">
    <source>
        <dbReference type="ARBA" id="ARBA00022529"/>
    </source>
</evidence>
<dbReference type="PANTHER" id="PTHR38107">
    <property type="match status" value="1"/>
</dbReference>
<evidence type="ECO:0000313" key="9">
    <source>
        <dbReference type="Proteomes" id="UP000295536"/>
    </source>
</evidence>
<keyword evidence="4 6" id="KW-0378">Hydrolase</keyword>
<dbReference type="EMBL" id="SMAH01000020">
    <property type="protein sequence ID" value="TCS94100.1"/>
    <property type="molecule type" value="Genomic_DNA"/>
</dbReference>
<dbReference type="RefSeq" id="WP_132963576.1">
    <property type="nucleotide sequence ID" value="NZ_SMAH01000020.1"/>
</dbReference>
<reference evidence="8 10" key="2">
    <citation type="submission" date="2019-07" db="EMBL/GenBank/DDBJ databases">
        <title>Tepidimonas ignava SPS-1037 draft genome.</title>
        <authorList>
            <person name="Da Costa M.S."/>
            <person name="Froufe H.J.C."/>
            <person name="Egas C."/>
            <person name="Albuquerque L."/>
        </authorList>
    </citation>
    <scope>NUCLEOTIDE SEQUENCE [LARGE SCALE GENOMIC DNA]</scope>
    <source>
        <strain evidence="8 10">SPS-1037</strain>
    </source>
</reference>
<dbReference type="GO" id="GO:0042742">
    <property type="term" value="P:defense response to bacterium"/>
    <property type="evidence" value="ECO:0007669"/>
    <property type="project" value="UniProtKB-KW"/>
</dbReference>
<dbReference type="PANTHER" id="PTHR38107:SF3">
    <property type="entry name" value="LYSOZYME RRRD-RELATED"/>
    <property type="match status" value="1"/>
</dbReference>
<evidence type="ECO:0000313" key="7">
    <source>
        <dbReference type="EMBL" id="TCS94100.1"/>
    </source>
</evidence>
<dbReference type="GO" id="GO:0031640">
    <property type="term" value="P:killing of cells of another organism"/>
    <property type="evidence" value="ECO:0007669"/>
    <property type="project" value="UniProtKB-KW"/>
</dbReference>
<evidence type="ECO:0000256" key="1">
    <source>
        <dbReference type="ARBA" id="ARBA00000632"/>
    </source>
</evidence>
<dbReference type="InterPro" id="IPR034690">
    <property type="entry name" value="Endolysin_T4_type"/>
</dbReference>
<dbReference type="GO" id="GO:0003796">
    <property type="term" value="F:lysozyme activity"/>
    <property type="evidence" value="ECO:0007669"/>
    <property type="project" value="UniProtKB-EC"/>
</dbReference>
<dbReference type="Proteomes" id="UP000295536">
    <property type="component" value="Unassembled WGS sequence"/>
</dbReference>
<evidence type="ECO:0000256" key="6">
    <source>
        <dbReference type="RuleBase" id="RU003788"/>
    </source>
</evidence>
<comment type="caution">
    <text evidence="7">The sequence shown here is derived from an EMBL/GenBank/DDBJ whole genome shotgun (WGS) entry which is preliminary data.</text>
</comment>
<keyword evidence="2 6" id="KW-0929">Antimicrobial</keyword>
<dbReference type="Gene3D" id="1.10.530.40">
    <property type="match status" value="1"/>
</dbReference>
<dbReference type="AlphaFoldDB" id="A0A4R3L5M4"/>
<sequence length="162" mass="17555">MKLTARQWGGIGATAAPVAALAGFEGYRERSYDDGVGVQTVGFGTTRHADGRPVQKGDRTDPVRAVVALQADADRHARELAACIGDVPLTRGEWDAYVSWTYNVGTGAACRSTLVRKLRQSPPDYAGACAELLKWTRAGGREMPGLVKRRQAEYRMCMGEQP</sequence>
<protein>
    <recommendedName>
        <fullName evidence="6">Lysozyme</fullName>
        <ecNumber evidence="6">3.2.1.17</ecNumber>
    </recommendedName>
</protein>
<evidence type="ECO:0000256" key="4">
    <source>
        <dbReference type="ARBA" id="ARBA00022801"/>
    </source>
</evidence>
<gene>
    <name evidence="8" type="primary">rrrD_2</name>
    <name evidence="7" type="ORF">EDC36_12022</name>
    <name evidence="8" type="ORF">Tigna_02373</name>
</gene>
<dbReference type="InterPro" id="IPR023347">
    <property type="entry name" value="Lysozyme_dom_sf"/>
</dbReference>
<dbReference type="HAMAP" id="MF_04110">
    <property type="entry name" value="ENDOLYSIN_T4"/>
    <property type="match status" value="1"/>
</dbReference>
<dbReference type="InterPro" id="IPR023346">
    <property type="entry name" value="Lysozyme-like_dom_sf"/>
</dbReference>
<accession>A0A4R3L5M4</accession>
<dbReference type="OrthoDB" id="8141296at2"/>
<name>A0A4R3L5M4_9BURK</name>
<keyword evidence="3 6" id="KW-0081">Bacteriolytic enzyme</keyword>
<dbReference type="GO" id="GO:0016998">
    <property type="term" value="P:cell wall macromolecule catabolic process"/>
    <property type="evidence" value="ECO:0007669"/>
    <property type="project" value="InterPro"/>
</dbReference>
<keyword evidence="10" id="KW-1185">Reference proteome</keyword>
<evidence type="ECO:0000313" key="10">
    <source>
        <dbReference type="Proteomes" id="UP000315577"/>
    </source>
</evidence>
<evidence type="ECO:0000256" key="5">
    <source>
        <dbReference type="ARBA" id="ARBA00023295"/>
    </source>
</evidence>
<dbReference type="Pfam" id="PF00959">
    <property type="entry name" value="Phage_lysozyme"/>
    <property type="match status" value="1"/>
</dbReference>
<evidence type="ECO:0000256" key="3">
    <source>
        <dbReference type="ARBA" id="ARBA00022638"/>
    </source>
</evidence>
<dbReference type="SUPFAM" id="SSF53955">
    <property type="entry name" value="Lysozyme-like"/>
    <property type="match status" value="1"/>
</dbReference>
<proteinExistence type="inferred from homology"/>
<dbReference type="GO" id="GO:0009253">
    <property type="term" value="P:peptidoglycan catabolic process"/>
    <property type="evidence" value="ECO:0007669"/>
    <property type="project" value="InterPro"/>
</dbReference>
<dbReference type="InterPro" id="IPR051018">
    <property type="entry name" value="Bacteriophage_GH24"/>
</dbReference>
<organism evidence="7 9">
    <name type="scientific">Tepidimonas ignava</name>
    <dbReference type="NCBI Taxonomy" id="114249"/>
    <lineage>
        <taxon>Bacteria</taxon>
        <taxon>Pseudomonadati</taxon>
        <taxon>Pseudomonadota</taxon>
        <taxon>Betaproteobacteria</taxon>
        <taxon>Burkholderiales</taxon>
        <taxon>Tepidimonas</taxon>
    </lineage>
</organism>
<keyword evidence="5 6" id="KW-0326">Glycosidase</keyword>
<dbReference type="EC" id="3.2.1.17" evidence="6"/>
<comment type="catalytic activity">
    <reaction evidence="1 6">
        <text>Hydrolysis of (1-&gt;4)-beta-linkages between N-acetylmuramic acid and N-acetyl-D-glucosamine residues in a peptidoglycan and between N-acetyl-D-glucosamine residues in chitodextrins.</text>
        <dbReference type="EC" id="3.2.1.17"/>
    </reaction>
</comment>
<dbReference type="Proteomes" id="UP000315577">
    <property type="component" value="Unassembled WGS sequence"/>
</dbReference>
<dbReference type="CDD" id="cd16901">
    <property type="entry name" value="lyz_P1"/>
    <property type="match status" value="1"/>
</dbReference>
<comment type="similarity">
    <text evidence="6">Belongs to the glycosyl hydrolase 24 family.</text>
</comment>
<reference evidence="7 9" key="1">
    <citation type="submission" date="2019-03" db="EMBL/GenBank/DDBJ databases">
        <title>Genomic Encyclopedia of Type Strains, Phase IV (KMG-IV): sequencing the most valuable type-strain genomes for metagenomic binning, comparative biology and taxonomic classification.</title>
        <authorList>
            <person name="Goeker M."/>
        </authorList>
    </citation>
    <scope>NUCLEOTIDE SEQUENCE [LARGE SCALE GENOMIC DNA]</scope>
    <source>
        <strain evidence="7 9">DSM 12034</strain>
    </source>
</reference>
<evidence type="ECO:0000313" key="8">
    <source>
        <dbReference type="EMBL" id="TSE18926.1"/>
    </source>
</evidence>
<dbReference type="InterPro" id="IPR002196">
    <property type="entry name" value="Glyco_hydro_24"/>
</dbReference>